<accession>A0A840L0K8</accession>
<gene>
    <name evidence="2" type="ORF">HNP55_000459</name>
</gene>
<dbReference type="RefSeq" id="WP_184295780.1">
    <property type="nucleotide sequence ID" value="NZ_JACHLP010000001.1"/>
</dbReference>
<evidence type="ECO:0000256" key="1">
    <source>
        <dbReference type="SAM" id="SignalP"/>
    </source>
</evidence>
<evidence type="ECO:0000313" key="2">
    <source>
        <dbReference type="EMBL" id="MBB4841964.1"/>
    </source>
</evidence>
<evidence type="ECO:0000313" key="3">
    <source>
        <dbReference type="Proteomes" id="UP000562027"/>
    </source>
</evidence>
<dbReference type="AlphaFoldDB" id="A0A840L0K8"/>
<dbReference type="Proteomes" id="UP000562027">
    <property type="component" value="Unassembled WGS sequence"/>
</dbReference>
<organism evidence="2 3">
    <name type="scientific">Roseateles oligotrophus</name>
    <dbReference type="NCBI Taxonomy" id="1769250"/>
    <lineage>
        <taxon>Bacteria</taxon>
        <taxon>Pseudomonadati</taxon>
        <taxon>Pseudomonadota</taxon>
        <taxon>Betaproteobacteria</taxon>
        <taxon>Burkholderiales</taxon>
        <taxon>Sphaerotilaceae</taxon>
        <taxon>Roseateles</taxon>
    </lineage>
</organism>
<evidence type="ECO:0008006" key="4">
    <source>
        <dbReference type="Google" id="ProtNLM"/>
    </source>
</evidence>
<feature type="chain" id="PRO_5032600051" description="Porin" evidence="1">
    <location>
        <begin position="34"/>
        <end position="439"/>
    </location>
</feature>
<reference evidence="2 3" key="1">
    <citation type="submission" date="2020-08" db="EMBL/GenBank/DDBJ databases">
        <title>Functional genomics of gut bacteria from endangered species of beetles.</title>
        <authorList>
            <person name="Carlos-Shanley C."/>
        </authorList>
    </citation>
    <scope>NUCLEOTIDE SEQUENCE [LARGE SCALE GENOMIC DNA]</scope>
    <source>
        <strain evidence="2 3">S00239</strain>
    </source>
</reference>
<name>A0A840L0K8_9BURK</name>
<feature type="signal peptide" evidence="1">
    <location>
        <begin position="1"/>
        <end position="33"/>
    </location>
</feature>
<comment type="caution">
    <text evidence="2">The sequence shown here is derived from an EMBL/GenBank/DDBJ whole genome shotgun (WGS) entry which is preliminary data.</text>
</comment>
<dbReference type="EMBL" id="JACHLP010000001">
    <property type="protein sequence ID" value="MBB4841964.1"/>
    <property type="molecule type" value="Genomic_DNA"/>
</dbReference>
<proteinExistence type="predicted"/>
<dbReference type="SUPFAM" id="SSF56935">
    <property type="entry name" value="Porins"/>
    <property type="match status" value="1"/>
</dbReference>
<keyword evidence="1" id="KW-0732">Signal</keyword>
<sequence length="439" mass="47553">MHDVLNPPAPRHRNKAAALALALLCAATAPAQADEGAAPLRLSGFGSLGLSHSDGDWLFAREQTQVGAAGRLSALPDSRLGLQANWSPSERWEGVAQLVLRQRAKDSPVSESLEWAFIGYHPAPNWHLRLGRTSPDVFLQADVRNVGYALPWARPNVEFYGWMPVNTMDGADLSVDWQAAQADWRAKLSLGRSRSTVQDLRNDVSVRLDARKLLVLSLSRESENLLLKASYLRADLHISSPEILRQLQQGIEALATLPVPALAPLTAQAQALAQDLDSHSTAQYFSLGLQYNGSPWQATAELSRVQLASGMSGGWRAYASLGRRWRHLTGYLIAGRALPDRAALPAPQDWEAQLAPLLGPQAAAGAAALGAGAAGALNAFRFDQASVGLGLRYDFHQRMALKLQLDQVHTYANGGLGWRHNSAEPGHARVFSAVLDFVF</sequence>
<protein>
    <recommendedName>
        <fullName evidence="4">Porin</fullName>
    </recommendedName>
</protein>
<keyword evidence="3" id="KW-1185">Reference proteome</keyword>